<dbReference type="CDD" id="cd05325">
    <property type="entry name" value="carb_red_sniffer_like_SDR_c"/>
    <property type="match status" value="1"/>
</dbReference>
<dbReference type="GO" id="GO:0005737">
    <property type="term" value="C:cytoplasm"/>
    <property type="evidence" value="ECO:0007669"/>
    <property type="project" value="TreeGrafter"/>
</dbReference>
<dbReference type="GO" id="GO:0016491">
    <property type="term" value="F:oxidoreductase activity"/>
    <property type="evidence" value="ECO:0007669"/>
    <property type="project" value="UniProtKB-KW"/>
</dbReference>
<dbReference type="InterPro" id="IPR020904">
    <property type="entry name" value="Sc_DH/Rdtase_CS"/>
</dbReference>
<sequence>MKILITGANRGLGIHLAKTALKRGHTVLAGVRTVQETSPINLLKAKYPDHLHTYYLDVTQEKSIIKAAELAAKDVGAIDGIINNAGVLTERGKKIEELDFEHVQFTMDVNVLGPMRVVKHFLPLIYKGEDKAIINISSEAGSIQNAYGGDFPYGISKAALNMFSVQLSRYVNEKNITVYAIHPGWIKTDMGGEDATGYPDESANGILDILEGKIVGTSELGFIDFKGREMKI</sequence>
<dbReference type="Proteomes" id="UP000036045">
    <property type="component" value="Unassembled WGS sequence"/>
</dbReference>
<keyword evidence="3" id="KW-0560">Oxidoreductase</keyword>
<accession>A0A0J1IM00</accession>
<evidence type="ECO:0000256" key="4">
    <source>
        <dbReference type="RuleBase" id="RU000363"/>
    </source>
</evidence>
<name>A0A0J1IM00_NIACI</name>
<gene>
    <name evidence="5" type="ORF">ABW02_08490</name>
</gene>
<dbReference type="EMBL" id="LDPH01000006">
    <property type="protein sequence ID" value="KLV26997.1"/>
    <property type="molecule type" value="Genomic_DNA"/>
</dbReference>
<keyword evidence="2" id="KW-0521">NADP</keyword>
<dbReference type="RefSeq" id="WP_047941534.1">
    <property type="nucleotide sequence ID" value="NZ_LDPH01000006.1"/>
</dbReference>
<evidence type="ECO:0000256" key="1">
    <source>
        <dbReference type="ARBA" id="ARBA00006484"/>
    </source>
</evidence>
<reference evidence="5 6" key="1">
    <citation type="submission" date="2015-05" db="EMBL/GenBank/DDBJ databases">
        <title>Whole genome sequence and identification of bacterial endophytes from Costus igneus.</title>
        <authorList>
            <person name="Lee Y.P."/>
            <person name="Gan H.M."/>
            <person name="Eng W."/>
            <person name="Wheatley M.S."/>
            <person name="Caraballo A."/>
            <person name="Polter S."/>
            <person name="Savka M.A."/>
            <person name="Hudson A.O."/>
        </authorList>
    </citation>
    <scope>NUCLEOTIDE SEQUENCE [LARGE SCALE GENOMIC DNA]</scope>
    <source>
        <strain evidence="5 6">RIT379</strain>
    </source>
</reference>
<dbReference type="Gene3D" id="3.40.50.720">
    <property type="entry name" value="NAD(P)-binding Rossmann-like Domain"/>
    <property type="match status" value="1"/>
</dbReference>
<dbReference type="InterPro" id="IPR036291">
    <property type="entry name" value="NAD(P)-bd_dom_sf"/>
</dbReference>
<keyword evidence="6" id="KW-1185">Reference proteome</keyword>
<dbReference type="InterPro" id="IPR002347">
    <property type="entry name" value="SDR_fam"/>
</dbReference>
<evidence type="ECO:0000313" key="6">
    <source>
        <dbReference type="Proteomes" id="UP000036045"/>
    </source>
</evidence>
<dbReference type="PRINTS" id="PR00081">
    <property type="entry name" value="GDHRDH"/>
</dbReference>
<protein>
    <submittedName>
        <fullName evidence="5">Short-chain dehydrogenase</fullName>
    </submittedName>
</protein>
<dbReference type="OrthoDB" id="5786478at2"/>
<dbReference type="PRINTS" id="PR00080">
    <property type="entry name" value="SDRFAMILY"/>
</dbReference>
<dbReference type="AlphaFoldDB" id="A0A0J1IM00"/>
<dbReference type="PANTHER" id="PTHR43544:SF7">
    <property type="entry name" value="NADB-LER2"/>
    <property type="match status" value="1"/>
</dbReference>
<evidence type="ECO:0000256" key="3">
    <source>
        <dbReference type="ARBA" id="ARBA00023002"/>
    </source>
</evidence>
<evidence type="ECO:0000313" key="5">
    <source>
        <dbReference type="EMBL" id="KLV26997.1"/>
    </source>
</evidence>
<comment type="similarity">
    <text evidence="1 4">Belongs to the short-chain dehydrogenases/reductases (SDR) family.</text>
</comment>
<organism evidence="5 6">
    <name type="scientific">Niallia circulans</name>
    <name type="common">Bacillus circulans</name>
    <dbReference type="NCBI Taxonomy" id="1397"/>
    <lineage>
        <taxon>Bacteria</taxon>
        <taxon>Bacillati</taxon>
        <taxon>Bacillota</taxon>
        <taxon>Bacilli</taxon>
        <taxon>Bacillales</taxon>
        <taxon>Bacillaceae</taxon>
        <taxon>Niallia</taxon>
    </lineage>
</organism>
<dbReference type="PROSITE" id="PS00061">
    <property type="entry name" value="ADH_SHORT"/>
    <property type="match status" value="1"/>
</dbReference>
<dbReference type="PATRIC" id="fig|1397.4.peg.4870"/>
<dbReference type="PANTHER" id="PTHR43544">
    <property type="entry name" value="SHORT-CHAIN DEHYDROGENASE/REDUCTASE"/>
    <property type="match status" value="1"/>
</dbReference>
<comment type="caution">
    <text evidence="5">The sequence shown here is derived from an EMBL/GenBank/DDBJ whole genome shotgun (WGS) entry which is preliminary data.</text>
</comment>
<proteinExistence type="inferred from homology"/>
<dbReference type="InterPro" id="IPR051468">
    <property type="entry name" value="Fungal_SecMetab_SDRs"/>
</dbReference>
<dbReference type="Pfam" id="PF00106">
    <property type="entry name" value="adh_short"/>
    <property type="match status" value="1"/>
</dbReference>
<evidence type="ECO:0000256" key="2">
    <source>
        <dbReference type="ARBA" id="ARBA00022857"/>
    </source>
</evidence>
<dbReference type="SUPFAM" id="SSF51735">
    <property type="entry name" value="NAD(P)-binding Rossmann-fold domains"/>
    <property type="match status" value="1"/>
</dbReference>